<evidence type="ECO:0000256" key="1">
    <source>
        <dbReference type="ARBA" id="ARBA00023002"/>
    </source>
</evidence>
<dbReference type="PANTHER" id="PTHR47307">
    <property type="entry name" value="GLUTATHIONE-REGULATED POTASSIUM-EFFLUX SYSTEM ANCILLARY PROTEIN KEFG"/>
    <property type="match status" value="1"/>
</dbReference>
<reference evidence="3 4" key="1">
    <citation type="submission" date="2019-08" db="EMBL/GenBank/DDBJ databases">
        <title>In-depth cultivation of the pig gut microbiome towards novel bacterial diversity and tailored functional studies.</title>
        <authorList>
            <person name="Wylensek D."/>
            <person name="Hitch T.C.A."/>
            <person name="Clavel T."/>
        </authorList>
    </citation>
    <scope>NUCLEOTIDE SEQUENCE [LARGE SCALE GENOMIC DNA]</scope>
    <source>
        <strain evidence="3 4">WCA-470BD-2E</strain>
    </source>
</reference>
<dbReference type="PANTHER" id="PTHR47307:SF1">
    <property type="entry name" value="GLUTATHIONE-REGULATED POTASSIUM-EFFLUX SYSTEM ANCILLARY PROTEIN KEFG"/>
    <property type="match status" value="1"/>
</dbReference>
<dbReference type="GO" id="GO:0010181">
    <property type="term" value="F:FMN binding"/>
    <property type="evidence" value="ECO:0007669"/>
    <property type="project" value="TreeGrafter"/>
</dbReference>
<evidence type="ECO:0000313" key="3">
    <source>
        <dbReference type="EMBL" id="MST78911.1"/>
    </source>
</evidence>
<name>A0A844FK70_9LACO</name>
<accession>A0A844FK70</accession>
<dbReference type="InterPro" id="IPR029039">
    <property type="entry name" value="Flavoprotein-like_sf"/>
</dbReference>
<gene>
    <name evidence="3" type="ORF">FYJ61_00095</name>
</gene>
<sequence>MKTTVFLFHPDLANSHVNKALAEGLPADIKVRDMYALYPDFQIDVAKEQAAMEASDRIVWQTPMYWYSTAPLLKKFEDDVLEYGWAYGSTGTALHGKELVIAISPGASGYGQKGGVPYSVHDLLRPLQATSDLIGTKFAVPFVTEGASAISDEAINAQVKKYADYLSQEALPILDTFA</sequence>
<keyword evidence="1" id="KW-0560">Oxidoreductase</keyword>
<proteinExistence type="predicted"/>
<evidence type="ECO:0000259" key="2">
    <source>
        <dbReference type="Pfam" id="PF02525"/>
    </source>
</evidence>
<evidence type="ECO:0000313" key="4">
    <source>
        <dbReference type="Proteomes" id="UP000452141"/>
    </source>
</evidence>
<dbReference type="InterPro" id="IPR003680">
    <property type="entry name" value="Flavodoxin_fold"/>
</dbReference>
<comment type="caution">
    <text evidence="3">The sequence shown here is derived from an EMBL/GenBank/DDBJ whole genome shotgun (WGS) entry which is preliminary data.</text>
</comment>
<dbReference type="AlphaFoldDB" id="A0A844FK70"/>
<dbReference type="Pfam" id="PF02525">
    <property type="entry name" value="Flavodoxin_2"/>
    <property type="match status" value="1"/>
</dbReference>
<dbReference type="GO" id="GO:0009055">
    <property type="term" value="F:electron transfer activity"/>
    <property type="evidence" value="ECO:0007669"/>
    <property type="project" value="TreeGrafter"/>
</dbReference>
<dbReference type="Gene3D" id="3.40.50.360">
    <property type="match status" value="1"/>
</dbReference>
<dbReference type="EMBL" id="VUMW01000001">
    <property type="protein sequence ID" value="MST78911.1"/>
    <property type="molecule type" value="Genomic_DNA"/>
</dbReference>
<protein>
    <submittedName>
        <fullName evidence="3">Flavodoxin family protein</fullName>
    </submittedName>
</protein>
<dbReference type="SUPFAM" id="SSF52218">
    <property type="entry name" value="Flavoproteins"/>
    <property type="match status" value="1"/>
</dbReference>
<dbReference type="InterPro" id="IPR046980">
    <property type="entry name" value="KefG/KefF"/>
</dbReference>
<feature type="domain" description="Flavodoxin-like fold" evidence="2">
    <location>
        <begin position="1"/>
        <end position="165"/>
    </location>
</feature>
<dbReference type="GO" id="GO:0003955">
    <property type="term" value="F:NAD(P)H dehydrogenase (quinone) activity"/>
    <property type="evidence" value="ECO:0007669"/>
    <property type="project" value="TreeGrafter"/>
</dbReference>
<organism evidence="3 4">
    <name type="scientific">Lactobacillus equicursoris</name>
    <dbReference type="NCBI Taxonomy" id="420645"/>
    <lineage>
        <taxon>Bacteria</taxon>
        <taxon>Bacillati</taxon>
        <taxon>Bacillota</taxon>
        <taxon>Bacilli</taxon>
        <taxon>Lactobacillales</taxon>
        <taxon>Lactobacillaceae</taxon>
        <taxon>Lactobacillus</taxon>
    </lineage>
</organism>
<dbReference type="Proteomes" id="UP000452141">
    <property type="component" value="Unassembled WGS sequence"/>
</dbReference>
<dbReference type="RefSeq" id="WP_154486139.1">
    <property type="nucleotide sequence ID" value="NZ_VUMW01000001.1"/>
</dbReference>